<evidence type="ECO:0000256" key="1">
    <source>
        <dbReference type="SAM" id="SignalP"/>
    </source>
</evidence>
<dbReference type="Proteomes" id="UP000030063">
    <property type="component" value="Unassembled WGS sequence"/>
</dbReference>
<keyword evidence="3" id="KW-0067">ATP-binding</keyword>
<comment type="caution">
    <text evidence="3">The sequence shown here is derived from an EMBL/GenBank/DDBJ whole genome shotgun (WGS) entry which is preliminary data.</text>
</comment>
<keyword evidence="1" id="KW-0732">Signal</keyword>
<name>A0A0A1YK37_9PSED</name>
<sequence>MHYTRFSALFALVFMTSLVHAQVRVEGPVEYGIFASPQHDFKPGERVLARSSQQIERTTVIPAKLGSKFGLRYTLLGKRADDTPLTLLYFTPGVISPDGVRHDKFEVMQKLTPGAAQEVMAFEFTEPHEVVSGEWRLMVFQGDRKLLEQRFSVR</sequence>
<accession>A0A0A1YK37</accession>
<organism evidence="3 4">
    <name type="scientific">Pseudomonas taeanensis MS-3</name>
    <dbReference type="NCBI Taxonomy" id="1395571"/>
    <lineage>
        <taxon>Bacteria</taxon>
        <taxon>Pseudomonadati</taxon>
        <taxon>Pseudomonadota</taxon>
        <taxon>Gammaproteobacteria</taxon>
        <taxon>Pseudomonadales</taxon>
        <taxon>Pseudomonadaceae</taxon>
        <taxon>Pseudomonas</taxon>
    </lineage>
</organism>
<dbReference type="eggNOG" id="ENOG5033EXE">
    <property type="taxonomic scope" value="Bacteria"/>
</dbReference>
<feature type="domain" description="DUF3859" evidence="2">
    <location>
        <begin position="24"/>
        <end position="153"/>
    </location>
</feature>
<evidence type="ECO:0000313" key="3">
    <source>
        <dbReference type="EMBL" id="KFX69014.1"/>
    </source>
</evidence>
<keyword evidence="3" id="KW-0347">Helicase</keyword>
<dbReference type="EMBL" id="AWSQ01000004">
    <property type="protein sequence ID" value="KFX69014.1"/>
    <property type="molecule type" value="Genomic_DNA"/>
</dbReference>
<evidence type="ECO:0000259" key="2">
    <source>
        <dbReference type="Pfam" id="PF12975"/>
    </source>
</evidence>
<dbReference type="Pfam" id="PF12975">
    <property type="entry name" value="DUF3859"/>
    <property type="match status" value="1"/>
</dbReference>
<feature type="chain" id="PRO_5001996154" evidence="1">
    <location>
        <begin position="22"/>
        <end position="154"/>
    </location>
</feature>
<keyword evidence="4" id="KW-1185">Reference proteome</keyword>
<keyword evidence="3" id="KW-0547">Nucleotide-binding</keyword>
<reference evidence="3 4" key="1">
    <citation type="journal article" date="2014" name="Genome Announc.">
        <title>Draft Genome Sequence of Petroleum Oil-Degrading Marine Bacterium Pseudomonas taeanensis Strain MS-3, Isolated from a Crude Oil-Contaminated Seashore.</title>
        <authorList>
            <person name="Lee S.Y."/>
            <person name="Kim S.H."/>
            <person name="Lee D.G."/>
            <person name="Shin S."/>
            <person name="Yun S.H."/>
            <person name="Choi C.W."/>
            <person name="Chung Y.H."/>
            <person name="Choi J.S."/>
            <person name="Kahng H.Y."/>
            <person name="Kim S.I."/>
        </authorList>
    </citation>
    <scope>NUCLEOTIDE SEQUENCE [LARGE SCALE GENOMIC DNA]</scope>
    <source>
        <strain evidence="3 4">MS-3</strain>
    </source>
</reference>
<dbReference type="InterPro" id="IPR024331">
    <property type="entry name" value="DUF3859"/>
</dbReference>
<feature type="signal peptide" evidence="1">
    <location>
        <begin position="1"/>
        <end position="21"/>
    </location>
</feature>
<gene>
    <name evidence="3" type="ORF">TMS3_0116140</name>
</gene>
<dbReference type="AlphaFoldDB" id="A0A0A1YK37"/>
<protein>
    <submittedName>
        <fullName evidence="3">Helicase</fullName>
    </submittedName>
</protein>
<proteinExistence type="predicted"/>
<dbReference type="OrthoDB" id="6312831at2"/>
<evidence type="ECO:0000313" key="4">
    <source>
        <dbReference type="Proteomes" id="UP000030063"/>
    </source>
</evidence>
<dbReference type="GO" id="GO:0004386">
    <property type="term" value="F:helicase activity"/>
    <property type="evidence" value="ECO:0007669"/>
    <property type="project" value="UniProtKB-KW"/>
</dbReference>
<dbReference type="RefSeq" id="WP_025166242.1">
    <property type="nucleotide sequence ID" value="NZ_AWSQ01000004.1"/>
</dbReference>
<dbReference type="Gene3D" id="2.60.40.2390">
    <property type="match status" value="1"/>
</dbReference>
<keyword evidence="3" id="KW-0378">Hydrolase</keyword>
<dbReference type="STRING" id="1395571.TMS3_0116140"/>